<dbReference type="InterPro" id="IPR013783">
    <property type="entry name" value="Ig-like_fold"/>
</dbReference>
<feature type="domain" description="Fibronectin type-III" evidence="4">
    <location>
        <begin position="143"/>
        <end position="232"/>
    </location>
</feature>
<protein>
    <recommendedName>
        <fullName evidence="6">Fibronectin type-III domain-containing protein</fullName>
    </recommendedName>
</protein>
<dbReference type="Gene3D" id="2.60.40.10">
    <property type="entry name" value="Immunoglobulins"/>
    <property type="match status" value="2"/>
</dbReference>
<feature type="domain" description="Ig-like" evidence="3">
    <location>
        <begin position="49"/>
        <end position="121"/>
    </location>
</feature>
<organism evidence="5">
    <name type="scientific">Amphimedon queenslandica</name>
    <name type="common">Sponge</name>
    <dbReference type="NCBI Taxonomy" id="400682"/>
    <lineage>
        <taxon>Eukaryota</taxon>
        <taxon>Metazoa</taxon>
        <taxon>Porifera</taxon>
        <taxon>Demospongiae</taxon>
        <taxon>Heteroscleromorpha</taxon>
        <taxon>Haplosclerida</taxon>
        <taxon>Niphatidae</taxon>
        <taxon>Amphimedon</taxon>
    </lineage>
</organism>
<reference evidence="5" key="1">
    <citation type="submission" date="2017-05" db="UniProtKB">
        <authorList>
            <consortium name="EnsemblMetazoa"/>
        </authorList>
    </citation>
    <scope>IDENTIFICATION</scope>
</reference>
<dbReference type="PROSITE" id="PS50853">
    <property type="entry name" value="FN3"/>
    <property type="match status" value="1"/>
</dbReference>
<dbReference type="PROSITE" id="PS50835">
    <property type="entry name" value="IG_LIKE"/>
    <property type="match status" value="1"/>
</dbReference>
<dbReference type="PANTHER" id="PTHR46708:SF2">
    <property type="entry name" value="FIBRONECTIN TYPE-III DOMAIN-CONTAINING PROTEIN"/>
    <property type="match status" value="1"/>
</dbReference>
<evidence type="ECO:0008006" key="6">
    <source>
        <dbReference type="Google" id="ProtNLM"/>
    </source>
</evidence>
<dbReference type="CDD" id="cd00063">
    <property type="entry name" value="FN3"/>
    <property type="match status" value="2"/>
</dbReference>
<evidence type="ECO:0000259" key="3">
    <source>
        <dbReference type="PROSITE" id="PS50835"/>
    </source>
</evidence>
<evidence type="ECO:0000256" key="2">
    <source>
        <dbReference type="SAM" id="Phobius"/>
    </source>
</evidence>
<evidence type="ECO:0000256" key="1">
    <source>
        <dbReference type="ARBA" id="ARBA00022737"/>
    </source>
</evidence>
<sequence>TGQSVVSFNHTPYPVACPGDTLVFTCVVEVTGQSVVSFNHTPYPVACPGDTLVFTCVVEGTGGGVVWRRNNGNNPAVLTTSETIPTLDDFTLSITSYDNGVLVSTATNLSVPVQLNGSTISCSSDGINYDTLTINIAGPPTTPVSSIAITANTNDALLINWSASGSCIDYYNVTINSNNTHNEFRTTNNTDITIDALIIGTNYSFIIIPVGIGELEGPPSSLIQYIWNVPAQVVNISWDQISTDSITIWWNNNEDSTILRPPIEYYIINVYITTICINSCSVYSYNVTDTNTTITGLSPINEYYTVTIIPVNVIGYGPSVTVNVSITTTTSSITNIMMSTTEYITTQDKSSAMTALPTITETQLITTTETISSCADIFQFSFLLLILMATTGIYWCLVLTECLSLVS</sequence>
<dbReference type="Pfam" id="PF00041">
    <property type="entry name" value="fn3"/>
    <property type="match status" value="1"/>
</dbReference>
<dbReference type="InterPro" id="IPR036116">
    <property type="entry name" value="FN3_sf"/>
</dbReference>
<keyword evidence="2" id="KW-0812">Transmembrane</keyword>
<dbReference type="EnsemblMetazoa" id="Aqu2.1.29307_001">
    <property type="protein sequence ID" value="Aqu2.1.29307_001"/>
    <property type="gene ID" value="Aqu2.1.29307"/>
</dbReference>
<keyword evidence="1" id="KW-0677">Repeat</keyword>
<evidence type="ECO:0000313" key="5">
    <source>
        <dbReference type="EnsemblMetazoa" id="Aqu2.1.29307_001"/>
    </source>
</evidence>
<dbReference type="SMART" id="SM00060">
    <property type="entry name" value="FN3"/>
    <property type="match status" value="2"/>
</dbReference>
<dbReference type="PANTHER" id="PTHR46708">
    <property type="entry name" value="TENASCIN"/>
    <property type="match status" value="1"/>
</dbReference>
<keyword evidence="2" id="KW-0472">Membrane</keyword>
<accession>A0A1X7UPG8</accession>
<dbReference type="InterPro" id="IPR050991">
    <property type="entry name" value="ECM_Regulatory_Proteins"/>
</dbReference>
<proteinExistence type="predicted"/>
<dbReference type="AlphaFoldDB" id="A0A1X7UPG8"/>
<dbReference type="InterPro" id="IPR003961">
    <property type="entry name" value="FN3_dom"/>
</dbReference>
<evidence type="ECO:0000259" key="4">
    <source>
        <dbReference type="PROSITE" id="PS50853"/>
    </source>
</evidence>
<feature type="transmembrane region" description="Helical" evidence="2">
    <location>
        <begin position="380"/>
        <end position="406"/>
    </location>
</feature>
<dbReference type="InParanoid" id="A0A1X7UPG8"/>
<dbReference type="InterPro" id="IPR007110">
    <property type="entry name" value="Ig-like_dom"/>
</dbReference>
<name>A0A1X7UPG8_AMPQE</name>
<keyword evidence="2" id="KW-1133">Transmembrane helix</keyword>
<dbReference type="SUPFAM" id="SSF49265">
    <property type="entry name" value="Fibronectin type III"/>
    <property type="match status" value="2"/>
</dbReference>